<comment type="caution">
    <text evidence="1">The sequence shown here is derived from an EMBL/GenBank/DDBJ whole genome shotgun (WGS) entry which is preliminary data.</text>
</comment>
<dbReference type="EMBL" id="JAGGKT010000008">
    <property type="protein sequence ID" value="MBP1932943.1"/>
    <property type="molecule type" value="Genomic_DNA"/>
</dbReference>
<accession>A0ABS4GRP5</accession>
<evidence type="ECO:0000313" key="2">
    <source>
        <dbReference type="Proteomes" id="UP001519343"/>
    </source>
</evidence>
<gene>
    <name evidence="1" type="ORF">J2Z37_002954</name>
</gene>
<name>A0ABS4GRP5_9BACL</name>
<dbReference type="RefSeq" id="WP_209810965.1">
    <property type="nucleotide sequence ID" value="NZ_JAGGKT010000008.1"/>
</dbReference>
<evidence type="ECO:0000313" key="1">
    <source>
        <dbReference type="EMBL" id="MBP1932943.1"/>
    </source>
</evidence>
<reference evidence="1 2" key="1">
    <citation type="submission" date="2021-03" db="EMBL/GenBank/DDBJ databases">
        <title>Genomic Encyclopedia of Type Strains, Phase IV (KMG-IV): sequencing the most valuable type-strain genomes for metagenomic binning, comparative biology and taxonomic classification.</title>
        <authorList>
            <person name="Goeker M."/>
        </authorList>
    </citation>
    <scope>NUCLEOTIDE SEQUENCE [LARGE SCALE GENOMIC DNA]</scope>
    <source>
        <strain evidence="1 2">DSM 24738</strain>
    </source>
</reference>
<dbReference type="Proteomes" id="UP001519343">
    <property type="component" value="Unassembled WGS sequence"/>
</dbReference>
<proteinExistence type="predicted"/>
<sequence length="50" mass="5581">MSISKIRTLLYGTAKLLGDINAVRRGTIGKRIGKRIVGKFMGRLLGKFFK</sequence>
<protein>
    <submittedName>
        <fullName evidence="1">Uncharacterized protein</fullName>
    </submittedName>
</protein>
<keyword evidence="2" id="KW-1185">Reference proteome</keyword>
<organism evidence="1 2">
    <name type="scientific">Ammoniphilus resinae</name>
    <dbReference type="NCBI Taxonomy" id="861532"/>
    <lineage>
        <taxon>Bacteria</taxon>
        <taxon>Bacillati</taxon>
        <taxon>Bacillota</taxon>
        <taxon>Bacilli</taxon>
        <taxon>Bacillales</taxon>
        <taxon>Paenibacillaceae</taxon>
        <taxon>Aneurinibacillus group</taxon>
        <taxon>Ammoniphilus</taxon>
    </lineage>
</organism>